<dbReference type="PANTHER" id="PTHR30265:SF7">
    <property type="entry name" value="TRANSCRIPTION ANTITERMINATION PROTEIN RFAH"/>
    <property type="match status" value="1"/>
</dbReference>
<evidence type="ECO:0000256" key="3">
    <source>
        <dbReference type="ARBA" id="ARBA00023163"/>
    </source>
</evidence>
<dbReference type="EMBL" id="JAEHHL010000006">
    <property type="protein sequence ID" value="MBK0399744.1"/>
    <property type="molecule type" value="Genomic_DNA"/>
</dbReference>
<dbReference type="RefSeq" id="WP_200609937.1">
    <property type="nucleotide sequence ID" value="NZ_JAEHHL010000006.1"/>
</dbReference>
<dbReference type="GO" id="GO:0005829">
    <property type="term" value="C:cytosol"/>
    <property type="evidence" value="ECO:0007669"/>
    <property type="project" value="TreeGrafter"/>
</dbReference>
<evidence type="ECO:0000259" key="4">
    <source>
        <dbReference type="SMART" id="SM00738"/>
    </source>
</evidence>
<reference evidence="5" key="1">
    <citation type="submission" date="2020-12" db="EMBL/GenBank/DDBJ databases">
        <title>Bacterial taxonomy.</title>
        <authorList>
            <person name="Pan X."/>
        </authorList>
    </citation>
    <scope>NUCLEOTIDE SEQUENCE</scope>
    <source>
        <strain evidence="5">M0105</strain>
    </source>
</reference>
<dbReference type="GO" id="GO:0031564">
    <property type="term" value="P:transcription antitermination"/>
    <property type="evidence" value="ECO:0007669"/>
    <property type="project" value="UniProtKB-KW"/>
</dbReference>
<keyword evidence="6" id="KW-1185">Reference proteome</keyword>
<dbReference type="SUPFAM" id="SSF82679">
    <property type="entry name" value="N-utilization substance G protein NusG, N-terminal domain"/>
    <property type="match status" value="1"/>
</dbReference>
<evidence type="ECO:0000313" key="5">
    <source>
        <dbReference type="EMBL" id="MBK0399744.1"/>
    </source>
</evidence>
<dbReference type="GO" id="GO:0006354">
    <property type="term" value="P:DNA-templated transcription elongation"/>
    <property type="evidence" value="ECO:0007669"/>
    <property type="project" value="InterPro"/>
</dbReference>
<gene>
    <name evidence="5" type="ORF">H0I76_11130</name>
</gene>
<dbReference type="AlphaFoldDB" id="A0A8J7M984"/>
<keyword evidence="1" id="KW-0889">Transcription antitermination</keyword>
<accession>A0A8J7M984</accession>
<feature type="domain" description="NusG-like N-terminal" evidence="4">
    <location>
        <begin position="13"/>
        <end position="112"/>
    </location>
</feature>
<sequence>MTRGSVEEPDELDPRWYVVRSKPHKESFAGANLENQGFQVFLPKLLKTVRHARRTREVRAALFPRYLFVRLDLASGPWRAVMGTYGVSQLVTDGSLPIAAPRGLVESLIAAADPAGVVDLTRELRPGQAVELLSGPLAGQVGRLVALDGAGRARVLLELLGAEREISLPSSELAPTGGRA</sequence>
<evidence type="ECO:0000313" key="6">
    <source>
        <dbReference type="Proteomes" id="UP000655420"/>
    </source>
</evidence>
<dbReference type="InterPro" id="IPR036735">
    <property type="entry name" value="NGN_dom_sf"/>
</dbReference>
<protein>
    <submittedName>
        <fullName evidence="5">Transcriptional activator RfaH</fullName>
    </submittedName>
</protein>
<dbReference type="InterPro" id="IPR006645">
    <property type="entry name" value="NGN-like_dom"/>
</dbReference>
<dbReference type="InterPro" id="IPR043425">
    <property type="entry name" value="NusG-like"/>
</dbReference>
<keyword evidence="2" id="KW-0805">Transcription regulation</keyword>
<keyword evidence="3" id="KW-0804">Transcription</keyword>
<dbReference type="PANTHER" id="PTHR30265">
    <property type="entry name" value="RHO-INTERACTING TRANSCRIPTION TERMINATION FACTOR NUSG"/>
    <property type="match status" value="1"/>
</dbReference>
<comment type="caution">
    <text evidence="5">The sequence shown here is derived from an EMBL/GenBank/DDBJ whole genome shotgun (WGS) entry which is preliminary data.</text>
</comment>
<name>A0A8J7M984_9RHOB</name>
<evidence type="ECO:0000256" key="1">
    <source>
        <dbReference type="ARBA" id="ARBA00022814"/>
    </source>
</evidence>
<organism evidence="5 6">
    <name type="scientific">Thermohalobaculum xanthum</name>
    <dbReference type="NCBI Taxonomy" id="2753746"/>
    <lineage>
        <taxon>Bacteria</taxon>
        <taxon>Pseudomonadati</taxon>
        <taxon>Pseudomonadota</taxon>
        <taxon>Alphaproteobacteria</taxon>
        <taxon>Rhodobacterales</taxon>
        <taxon>Paracoccaceae</taxon>
        <taxon>Thermohalobaculum</taxon>
    </lineage>
</organism>
<dbReference type="Proteomes" id="UP000655420">
    <property type="component" value="Unassembled WGS sequence"/>
</dbReference>
<dbReference type="Gene3D" id="3.30.70.940">
    <property type="entry name" value="NusG, N-terminal domain"/>
    <property type="match status" value="1"/>
</dbReference>
<evidence type="ECO:0000256" key="2">
    <source>
        <dbReference type="ARBA" id="ARBA00023015"/>
    </source>
</evidence>
<proteinExistence type="predicted"/>
<dbReference type="SMART" id="SM00738">
    <property type="entry name" value="NGN"/>
    <property type="match status" value="1"/>
</dbReference>
<dbReference type="CDD" id="cd09892">
    <property type="entry name" value="NGN_SP_RfaH"/>
    <property type="match status" value="1"/>
</dbReference>
<dbReference type="Pfam" id="PF02357">
    <property type="entry name" value="NusG"/>
    <property type="match status" value="1"/>
</dbReference>